<protein>
    <submittedName>
        <fullName evidence="3">Uncharacterized protein</fullName>
    </submittedName>
</protein>
<dbReference type="InterPro" id="IPR040283">
    <property type="entry name" value="DDB_G0292058-like"/>
</dbReference>
<feature type="signal peptide" evidence="2">
    <location>
        <begin position="1"/>
        <end position="23"/>
    </location>
</feature>
<keyword evidence="4" id="KW-1185">Reference proteome</keyword>
<dbReference type="RefSeq" id="XP_003285889.1">
    <property type="nucleotide sequence ID" value="XM_003285841.1"/>
</dbReference>
<evidence type="ECO:0000313" key="3">
    <source>
        <dbReference type="EMBL" id="EGC37563.1"/>
    </source>
</evidence>
<feature type="transmembrane region" description="Helical" evidence="1">
    <location>
        <begin position="521"/>
        <end position="542"/>
    </location>
</feature>
<dbReference type="EMBL" id="GL870996">
    <property type="protein sequence ID" value="EGC37563.1"/>
    <property type="molecule type" value="Genomic_DNA"/>
</dbReference>
<evidence type="ECO:0000256" key="2">
    <source>
        <dbReference type="SAM" id="SignalP"/>
    </source>
</evidence>
<accession>F0ZEP7</accession>
<feature type="transmembrane region" description="Helical" evidence="1">
    <location>
        <begin position="271"/>
        <end position="292"/>
    </location>
</feature>
<dbReference type="InParanoid" id="F0ZEP7"/>
<organism evidence="3 4">
    <name type="scientific">Dictyostelium purpureum</name>
    <name type="common">Slime mold</name>
    <dbReference type="NCBI Taxonomy" id="5786"/>
    <lineage>
        <taxon>Eukaryota</taxon>
        <taxon>Amoebozoa</taxon>
        <taxon>Evosea</taxon>
        <taxon>Eumycetozoa</taxon>
        <taxon>Dictyostelia</taxon>
        <taxon>Dictyosteliales</taxon>
        <taxon>Dictyosteliaceae</taxon>
        <taxon>Dictyostelium</taxon>
    </lineage>
</organism>
<keyword evidence="1" id="KW-0812">Transmembrane</keyword>
<feature type="transmembrane region" description="Helical" evidence="1">
    <location>
        <begin position="136"/>
        <end position="157"/>
    </location>
</feature>
<feature type="transmembrane region" description="Helical" evidence="1">
    <location>
        <begin position="241"/>
        <end position="264"/>
    </location>
</feature>
<reference evidence="4" key="1">
    <citation type="journal article" date="2011" name="Genome Biol.">
        <title>Comparative genomics of the social amoebae Dictyostelium discoideum and Dictyostelium purpureum.</title>
        <authorList>
            <consortium name="US DOE Joint Genome Institute (JGI-PGF)"/>
            <person name="Sucgang R."/>
            <person name="Kuo A."/>
            <person name="Tian X."/>
            <person name="Salerno W."/>
            <person name="Parikh A."/>
            <person name="Feasley C.L."/>
            <person name="Dalin E."/>
            <person name="Tu H."/>
            <person name="Huang E."/>
            <person name="Barry K."/>
            <person name="Lindquist E."/>
            <person name="Shapiro H."/>
            <person name="Bruce D."/>
            <person name="Schmutz J."/>
            <person name="Salamov A."/>
            <person name="Fey P."/>
            <person name="Gaudet P."/>
            <person name="Anjard C."/>
            <person name="Babu M.M."/>
            <person name="Basu S."/>
            <person name="Bushmanova Y."/>
            <person name="van der Wel H."/>
            <person name="Katoh-Kurasawa M."/>
            <person name="Dinh C."/>
            <person name="Coutinho P.M."/>
            <person name="Saito T."/>
            <person name="Elias M."/>
            <person name="Schaap P."/>
            <person name="Kay R.R."/>
            <person name="Henrissat B."/>
            <person name="Eichinger L."/>
            <person name="Rivero F."/>
            <person name="Putnam N.H."/>
            <person name="West C.M."/>
            <person name="Loomis W.F."/>
            <person name="Chisholm R.L."/>
            <person name="Shaulsky G."/>
            <person name="Strassmann J.E."/>
            <person name="Queller D.C."/>
            <person name="Kuspa A."/>
            <person name="Grigoriev I.V."/>
        </authorList>
    </citation>
    <scope>NUCLEOTIDE SEQUENCE [LARGE SCALE GENOMIC DNA]</scope>
    <source>
        <strain evidence="4">QSDP1</strain>
    </source>
</reference>
<dbReference type="OrthoDB" id="17025at2759"/>
<evidence type="ECO:0000256" key="1">
    <source>
        <dbReference type="SAM" id="Phobius"/>
    </source>
</evidence>
<keyword evidence="1" id="KW-1133">Transmembrane helix</keyword>
<proteinExistence type="predicted"/>
<dbReference type="PANTHER" id="PTHR31414:SF18">
    <property type="entry name" value="TRANSMEMBRANE PROTEIN-RELATED"/>
    <property type="match status" value="1"/>
</dbReference>
<feature type="transmembrane region" description="Helical" evidence="1">
    <location>
        <begin position="76"/>
        <end position="101"/>
    </location>
</feature>
<dbReference type="GeneID" id="10499533"/>
<feature type="chain" id="PRO_5003265071" evidence="2">
    <location>
        <begin position="24"/>
        <end position="559"/>
    </location>
</feature>
<dbReference type="eggNOG" id="ENOG502RBB3">
    <property type="taxonomic scope" value="Eukaryota"/>
</dbReference>
<dbReference type="Proteomes" id="UP000001064">
    <property type="component" value="Unassembled WGS sequence"/>
</dbReference>
<gene>
    <name evidence="3" type="ORF">DICPUDRAFT_46404</name>
</gene>
<dbReference type="PANTHER" id="PTHR31414">
    <property type="entry name" value="TRANSMEMBRANE PROTEIN DDB_G0292058"/>
    <property type="match status" value="1"/>
</dbReference>
<sequence>MIKKTLFLILIVLSLLFINNVESKSAEEKALDIIDRYRDIARYTFFTTDGHLERYPEGFCGGTPIDDCQWNEYIEAIILLSAITLIIAAITLVFGIIFWIFRCICFGGLKPSHGCMCPGPKYDPDIGEGYRTGRVWILKILVFVFVAGCVAVFITSLKGNSNTTTSINDLSDTVLNKTSTTLDQLNDIATDLNNTKYESFSDIQSVRQQLEGVIQDGQNIQSDGEDISKNAKDVNNIRTKIIVIGLVFCMVAAGLLAIAALFNLPKLARYCAILMVLLIPFMWIVFSVHYPINSVIADVCVSYNSTGFDQFSNFSNPIISQVFDSCKNESNTISVFVKVDDLVTEMIQNGTKVSCDKISNVCDKKYPKIIDPAVPPAGPASYTLNNIIDCPSQECNSPETLGFYMNSTIHDFQFQCINPDSDCGVTTACQGDLTDPAKLGVTWSTCNYKDVAGVSACGTSCLNTEVRGVASEISTLYNTFDDLQNLWSQKVQPLIKCSNLIPFVEDVQDIVCIEAVTSLDLMIAPTAIFAILLTGLGIMGILGSKRFNGKFVSSRRESA</sequence>
<dbReference type="OMA" id="FYYIDYS"/>
<evidence type="ECO:0000313" key="4">
    <source>
        <dbReference type="Proteomes" id="UP000001064"/>
    </source>
</evidence>
<name>F0ZEP7_DICPU</name>
<dbReference type="VEuPathDB" id="AmoebaDB:DICPUDRAFT_46404"/>
<keyword evidence="2" id="KW-0732">Signal</keyword>
<keyword evidence="1" id="KW-0472">Membrane</keyword>
<dbReference type="AlphaFoldDB" id="F0ZEP7"/>
<dbReference type="KEGG" id="dpp:DICPUDRAFT_46404"/>